<protein>
    <submittedName>
        <fullName evidence="5">Bromodomain-containing protein</fullName>
    </submittedName>
</protein>
<dbReference type="InterPro" id="IPR001487">
    <property type="entry name" value="Bromodomain"/>
</dbReference>
<dbReference type="GO" id="GO:0006355">
    <property type="term" value="P:regulation of DNA-templated transcription"/>
    <property type="evidence" value="ECO:0007669"/>
    <property type="project" value="TreeGrafter"/>
</dbReference>
<sequence>MTPEQYRYSTAIIRQLKKHRDAWPFLQPVDPIALKIPDYPTIVKHPMDLSKVERRLTSKEYAHVNDFIADVRLIFENCYLYNGRESDVSIMAQNVEEVFNNQIRKMPIPQVGVLLYKHHHHQLALLLSCSRSLGTRQSRPKREIHPPARDLPTPTSRRMSRPMDVQLKFCQSVIRELQKKSHIDYSFPFLEPVDWVAMKLPDYPTIIKHPMDISTIRKKLDEGAYASASEFEADVRLMFDNCYRYNPEGTPVNMMGHKLQHVFEKKWA</sequence>
<keyword evidence="6" id="KW-1185">Reference proteome</keyword>
<accession>A0A4P9YQZ4</accession>
<evidence type="ECO:0000313" key="6">
    <source>
        <dbReference type="Proteomes" id="UP000278143"/>
    </source>
</evidence>
<evidence type="ECO:0000256" key="3">
    <source>
        <dbReference type="SAM" id="MobiDB-lite"/>
    </source>
</evidence>
<dbReference type="AlphaFoldDB" id="A0A4P9YQZ4"/>
<dbReference type="Gene3D" id="1.20.920.10">
    <property type="entry name" value="Bromodomain-like"/>
    <property type="match status" value="2"/>
</dbReference>
<dbReference type="GO" id="GO:0006338">
    <property type="term" value="P:chromatin remodeling"/>
    <property type="evidence" value="ECO:0007669"/>
    <property type="project" value="TreeGrafter"/>
</dbReference>
<feature type="region of interest" description="Disordered" evidence="3">
    <location>
        <begin position="136"/>
        <end position="158"/>
    </location>
</feature>
<dbReference type="Pfam" id="PF00439">
    <property type="entry name" value="Bromodomain"/>
    <property type="match status" value="2"/>
</dbReference>
<dbReference type="SUPFAM" id="SSF47370">
    <property type="entry name" value="Bromodomain"/>
    <property type="match status" value="2"/>
</dbReference>
<organism evidence="5 6">
    <name type="scientific">Syncephalis pseudoplumigaleata</name>
    <dbReference type="NCBI Taxonomy" id="1712513"/>
    <lineage>
        <taxon>Eukaryota</taxon>
        <taxon>Fungi</taxon>
        <taxon>Fungi incertae sedis</taxon>
        <taxon>Zoopagomycota</taxon>
        <taxon>Zoopagomycotina</taxon>
        <taxon>Zoopagomycetes</taxon>
        <taxon>Zoopagales</taxon>
        <taxon>Piptocephalidaceae</taxon>
        <taxon>Syncephalis</taxon>
    </lineage>
</organism>
<dbReference type="CDD" id="cd05498">
    <property type="entry name" value="Bromo_Brdt_II_like"/>
    <property type="match status" value="1"/>
</dbReference>
<dbReference type="InterPro" id="IPR050935">
    <property type="entry name" value="Bromo_chromatin_reader"/>
</dbReference>
<dbReference type="PANTHER" id="PTHR22880:SF225">
    <property type="entry name" value="BROMODOMAIN-CONTAINING PROTEIN BET-1-RELATED"/>
    <property type="match status" value="1"/>
</dbReference>
<dbReference type="GO" id="GO:0000785">
    <property type="term" value="C:chromatin"/>
    <property type="evidence" value="ECO:0007669"/>
    <property type="project" value="TreeGrafter"/>
</dbReference>
<feature type="non-terminal residue" evidence="5">
    <location>
        <position position="268"/>
    </location>
</feature>
<dbReference type="InterPro" id="IPR036427">
    <property type="entry name" value="Bromodomain-like_sf"/>
</dbReference>
<dbReference type="EMBL" id="KZ992380">
    <property type="protein sequence ID" value="RKP22227.1"/>
    <property type="molecule type" value="Genomic_DNA"/>
</dbReference>
<dbReference type="PROSITE" id="PS50014">
    <property type="entry name" value="BROMODOMAIN_2"/>
    <property type="match status" value="2"/>
</dbReference>
<dbReference type="OrthoDB" id="784962at2759"/>
<dbReference type="PRINTS" id="PR00503">
    <property type="entry name" value="BROMODOMAIN"/>
</dbReference>
<feature type="domain" description="Bromo" evidence="4">
    <location>
        <begin position="181"/>
        <end position="253"/>
    </location>
</feature>
<gene>
    <name evidence="5" type="ORF">SYNPS1DRAFT_20313</name>
</gene>
<reference evidence="6" key="1">
    <citation type="journal article" date="2018" name="Nat. Microbiol.">
        <title>Leveraging single-cell genomics to expand the fungal tree of life.</title>
        <authorList>
            <person name="Ahrendt S.R."/>
            <person name="Quandt C.A."/>
            <person name="Ciobanu D."/>
            <person name="Clum A."/>
            <person name="Salamov A."/>
            <person name="Andreopoulos B."/>
            <person name="Cheng J.F."/>
            <person name="Woyke T."/>
            <person name="Pelin A."/>
            <person name="Henrissat B."/>
            <person name="Reynolds N.K."/>
            <person name="Benny G.L."/>
            <person name="Smith M.E."/>
            <person name="James T.Y."/>
            <person name="Grigoriev I.V."/>
        </authorList>
    </citation>
    <scope>NUCLEOTIDE SEQUENCE [LARGE SCALE GENOMIC DNA]</scope>
    <source>
        <strain evidence="6">Benny S71-1</strain>
    </source>
</reference>
<keyword evidence="1 2" id="KW-0103">Bromodomain</keyword>
<dbReference type="Proteomes" id="UP000278143">
    <property type="component" value="Unassembled WGS sequence"/>
</dbReference>
<evidence type="ECO:0000313" key="5">
    <source>
        <dbReference type="EMBL" id="RKP22227.1"/>
    </source>
</evidence>
<dbReference type="PANTHER" id="PTHR22880">
    <property type="entry name" value="FALZ-RELATED BROMODOMAIN-CONTAINING PROTEINS"/>
    <property type="match status" value="1"/>
</dbReference>
<feature type="domain" description="Bromo" evidence="4">
    <location>
        <begin position="17"/>
        <end position="89"/>
    </location>
</feature>
<name>A0A4P9YQZ4_9FUNG</name>
<proteinExistence type="predicted"/>
<dbReference type="InterPro" id="IPR043509">
    <property type="entry name" value="Bromo_Brdt_II"/>
</dbReference>
<evidence type="ECO:0000256" key="2">
    <source>
        <dbReference type="PROSITE-ProRule" id="PRU00035"/>
    </source>
</evidence>
<dbReference type="GO" id="GO:0005634">
    <property type="term" value="C:nucleus"/>
    <property type="evidence" value="ECO:0007669"/>
    <property type="project" value="TreeGrafter"/>
</dbReference>
<evidence type="ECO:0000256" key="1">
    <source>
        <dbReference type="ARBA" id="ARBA00023117"/>
    </source>
</evidence>
<dbReference type="SMART" id="SM00297">
    <property type="entry name" value="BROMO"/>
    <property type="match status" value="2"/>
</dbReference>
<evidence type="ECO:0000259" key="4">
    <source>
        <dbReference type="PROSITE" id="PS50014"/>
    </source>
</evidence>